<dbReference type="Pfam" id="PF01926">
    <property type="entry name" value="MMR_HSR1"/>
    <property type="match status" value="1"/>
</dbReference>
<evidence type="ECO:0000256" key="4">
    <source>
        <dbReference type="ARBA" id="ARBA00022741"/>
    </source>
</evidence>
<proteinExistence type="inferred from homology"/>
<keyword evidence="7 8" id="KW-0342">GTP-binding</keyword>
<dbReference type="PIRSF" id="PIRSF002401">
    <property type="entry name" value="GTP_bd_Obg/CgtA"/>
    <property type="match status" value="1"/>
</dbReference>
<evidence type="ECO:0000256" key="1">
    <source>
        <dbReference type="ARBA" id="ARBA00007699"/>
    </source>
</evidence>
<dbReference type="Proteomes" id="UP000050874">
    <property type="component" value="Unassembled WGS sequence"/>
</dbReference>
<evidence type="ECO:0000256" key="7">
    <source>
        <dbReference type="ARBA" id="ARBA00023134"/>
    </source>
</evidence>
<dbReference type="GO" id="GO:0005737">
    <property type="term" value="C:cytoplasm"/>
    <property type="evidence" value="ECO:0007669"/>
    <property type="project" value="UniProtKB-SubCell"/>
</dbReference>
<feature type="compositionally biased region" description="Gly residues" evidence="9">
    <location>
        <begin position="33"/>
        <end position="43"/>
    </location>
</feature>
<evidence type="ECO:0000259" key="10">
    <source>
        <dbReference type="PROSITE" id="PS51710"/>
    </source>
</evidence>
<dbReference type="InterPro" id="IPR045086">
    <property type="entry name" value="OBG_GTPase"/>
</dbReference>
<comment type="cofactor">
    <cofactor evidence="8">
        <name>Mg(2+)</name>
        <dbReference type="ChEBI" id="CHEBI:18420"/>
    </cofactor>
</comment>
<evidence type="ECO:0000256" key="8">
    <source>
        <dbReference type="HAMAP-Rule" id="MF_01454"/>
    </source>
</evidence>
<evidence type="ECO:0000256" key="9">
    <source>
        <dbReference type="SAM" id="MobiDB-lite"/>
    </source>
</evidence>
<evidence type="ECO:0000313" key="12">
    <source>
        <dbReference type="EMBL" id="KRO39089.1"/>
    </source>
</evidence>
<feature type="binding site" evidence="8">
    <location>
        <begin position="166"/>
        <end position="173"/>
    </location>
    <ligand>
        <name>GTP</name>
        <dbReference type="ChEBI" id="CHEBI:37565"/>
    </ligand>
</feature>
<sequence>MNFIDEALLEVRAGNGGAGSTSFRREKFIPRGGPDGGDGGKGGDIIFRVDPNLNTLVHFRNQKYLIAKNGKTGSGKKKTGQDADDLVVLVPKGTIIFDALSEKIVYDCCDEDVDYLVAKGGEGGAGNCRFKSSTNQAPRRHTPGWPGDEISIRLELRSLADVGLVGFPNAGKSTFLKSVSAAQPKIGDYPFTTLRPNLGTVQIYDTSFIIADIPGLIEGASEGIGLGLDFLKHISRTGHLLILLDPQNTESLIEQQLTILLNELRTYDPSLLEKTIWIALNKKDTLAEDAILELQSTLKKTLASLDIHPKGVIAISGFTGDQTSELLGMIAREMMGGEGED</sequence>
<dbReference type="InterPro" id="IPR027417">
    <property type="entry name" value="P-loop_NTPase"/>
</dbReference>
<feature type="binding site" evidence="8">
    <location>
        <begin position="281"/>
        <end position="284"/>
    </location>
    <ligand>
        <name>GTP</name>
        <dbReference type="ChEBI" id="CHEBI:37565"/>
    </ligand>
</feature>
<dbReference type="PANTHER" id="PTHR11702">
    <property type="entry name" value="DEVELOPMENTALLY REGULATED GTP-BINDING PROTEIN-RELATED"/>
    <property type="match status" value="1"/>
</dbReference>
<dbReference type="GO" id="GO:0000287">
    <property type="term" value="F:magnesium ion binding"/>
    <property type="evidence" value="ECO:0007669"/>
    <property type="project" value="InterPro"/>
</dbReference>
<dbReference type="NCBIfam" id="TIGR02729">
    <property type="entry name" value="Obg_CgtA"/>
    <property type="match status" value="1"/>
</dbReference>
<feature type="binding site" evidence="8">
    <location>
        <begin position="191"/>
        <end position="195"/>
    </location>
    <ligand>
        <name>GTP</name>
        <dbReference type="ChEBI" id="CHEBI:37565"/>
    </ligand>
</feature>
<name>A0A0R2PME4_9GAMM</name>
<dbReference type="SUPFAM" id="SSF52540">
    <property type="entry name" value="P-loop containing nucleoside triphosphate hydrolases"/>
    <property type="match status" value="1"/>
</dbReference>
<evidence type="ECO:0000313" key="13">
    <source>
        <dbReference type="Proteomes" id="UP000050874"/>
    </source>
</evidence>
<keyword evidence="2 8" id="KW-0963">Cytoplasm</keyword>
<feature type="binding site" evidence="8">
    <location>
        <position position="173"/>
    </location>
    <ligand>
        <name>Mg(2+)</name>
        <dbReference type="ChEBI" id="CHEBI:18420"/>
    </ligand>
</feature>
<reference evidence="13" key="1">
    <citation type="submission" date="2015-10" db="EMBL/GenBank/DDBJ databases">
        <title>Metagenome-Assembled Genomes uncover a global brackish microbiome.</title>
        <authorList>
            <person name="Hugerth L.W."/>
            <person name="Larsson J."/>
            <person name="Alneberg J."/>
            <person name="Lindh M.V."/>
            <person name="Legrand C."/>
            <person name="Pinhassi J."/>
            <person name="Andersson A."/>
        </authorList>
    </citation>
    <scope>NUCLEOTIDE SEQUENCE [LARGE SCALE GENOMIC DNA]</scope>
</reference>
<dbReference type="InterPro" id="IPR006074">
    <property type="entry name" value="GTP1-OBG_CS"/>
</dbReference>
<feature type="domain" description="OBG-type G" evidence="10">
    <location>
        <begin position="160"/>
        <end position="335"/>
    </location>
</feature>
<organism evidence="12 13">
    <name type="scientific">SAR86 cluster bacterium BACL1 MAG-120920-bin57</name>
    <dbReference type="NCBI Taxonomy" id="1655571"/>
    <lineage>
        <taxon>Bacteria</taxon>
        <taxon>Pseudomonadati</taxon>
        <taxon>Pseudomonadota</taxon>
        <taxon>Gammaproteobacteria</taxon>
        <taxon>SAR86 cluster</taxon>
    </lineage>
</organism>
<comment type="subcellular location">
    <subcellularLocation>
        <location evidence="8">Cytoplasm</location>
    </subcellularLocation>
</comment>
<evidence type="ECO:0000256" key="2">
    <source>
        <dbReference type="ARBA" id="ARBA00022490"/>
    </source>
</evidence>
<dbReference type="InterPro" id="IPR031167">
    <property type="entry name" value="G_OBG"/>
</dbReference>
<dbReference type="Gene3D" id="2.70.210.12">
    <property type="entry name" value="GTP1/OBG domain"/>
    <property type="match status" value="1"/>
</dbReference>
<dbReference type="PROSITE" id="PS51710">
    <property type="entry name" value="G_OBG"/>
    <property type="match status" value="1"/>
</dbReference>
<comment type="function">
    <text evidence="8">An essential GTPase which binds GTP, GDP and possibly (p)ppGpp with moderate affinity, with high nucleotide exchange rates and a fairly low GTP hydrolysis rate. Plays a role in control of the cell cycle, stress response, ribosome biogenesis and in those bacteria that undergo differentiation, in morphogenesis control.</text>
</comment>
<dbReference type="PRINTS" id="PR00326">
    <property type="entry name" value="GTP1OBG"/>
</dbReference>
<dbReference type="SUPFAM" id="SSF82051">
    <property type="entry name" value="Obg GTP-binding protein N-terminal domain"/>
    <property type="match status" value="1"/>
</dbReference>
<feature type="domain" description="Obg" evidence="11">
    <location>
        <begin position="1"/>
        <end position="159"/>
    </location>
</feature>
<evidence type="ECO:0000256" key="3">
    <source>
        <dbReference type="ARBA" id="ARBA00022723"/>
    </source>
</evidence>
<dbReference type="GO" id="GO:0043022">
    <property type="term" value="F:ribosome binding"/>
    <property type="evidence" value="ECO:0007669"/>
    <property type="project" value="UniProtKB-ARBA"/>
</dbReference>
<feature type="binding site" evidence="8">
    <location>
        <position position="193"/>
    </location>
    <ligand>
        <name>Mg(2+)</name>
        <dbReference type="ChEBI" id="CHEBI:18420"/>
    </ligand>
</feature>
<dbReference type="GO" id="GO:0003924">
    <property type="term" value="F:GTPase activity"/>
    <property type="evidence" value="ECO:0007669"/>
    <property type="project" value="UniProtKB-UniRule"/>
</dbReference>
<feature type="region of interest" description="Disordered" evidence="9">
    <location>
        <begin position="15"/>
        <end position="43"/>
    </location>
</feature>
<dbReference type="GO" id="GO:0042254">
    <property type="term" value="P:ribosome biogenesis"/>
    <property type="evidence" value="ECO:0007669"/>
    <property type="project" value="UniProtKB-UniRule"/>
</dbReference>
<dbReference type="Pfam" id="PF01018">
    <property type="entry name" value="GTP1_OBG"/>
    <property type="match status" value="1"/>
</dbReference>
<comment type="caution">
    <text evidence="12">The sequence shown here is derived from an EMBL/GenBank/DDBJ whole genome shotgun (WGS) entry which is preliminary data.</text>
</comment>
<dbReference type="GO" id="GO:0005525">
    <property type="term" value="F:GTP binding"/>
    <property type="evidence" value="ECO:0007669"/>
    <property type="project" value="UniProtKB-UniRule"/>
</dbReference>
<dbReference type="EMBL" id="LIAV01000245">
    <property type="protein sequence ID" value="KRO39089.1"/>
    <property type="molecule type" value="Genomic_DNA"/>
</dbReference>
<dbReference type="InterPro" id="IPR006169">
    <property type="entry name" value="GTP1_OBG_dom"/>
</dbReference>
<dbReference type="HAMAP" id="MF_01454">
    <property type="entry name" value="GTPase_Obg"/>
    <property type="match status" value="1"/>
</dbReference>
<dbReference type="EC" id="3.6.5.-" evidence="8"/>
<dbReference type="InterPro" id="IPR006073">
    <property type="entry name" value="GTP-bd"/>
</dbReference>
<dbReference type="CDD" id="cd01898">
    <property type="entry name" value="Obg"/>
    <property type="match status" value="1"/>
</dbReference>
<feature type="binding site" evidence="8">
    <location>
        <begin position="316"/>
        <end position="318"/>
    </location>
    <ligand>
        <name>GTP</name>
        <dbReference type="ChEBI" id="CHEBI:37565"/>
    </ligand>
</feature>
<gene>
    <name evidence="8" type="primary">obg</name>
    <name evidence="12" type="ORF">ABR63_02285</name>
</gene>
<dbReference type="InterPro" id="IPR014100">
    <property type="entry name" value="GTP-bd_Obg/CgtA"/>
</dbReference>
<dbReference type="PANTHER" id="PTHR11702:SF31">
    <property type="entry name" value="MITOCHONDRIAL RIBOSOME-ASSOCIATED GTPASE 2"/>
    <property type="match status" value="1"/>
</dbReference>
<dbReference type="Gene3D" id="3.40.50.300">
    <property type="entry name" value="P-loop containing nucleotide triphosphate hydrolases"/>
    <property type="match status" value="1"/>
</dbReference>
<keyword evidence="4 8" id="KW-0547">Nucleotide-binding</keyword>
<comment type="similarity">
    <text evidence="1 8">Belongs to the TRAFAC class OBG-HflX-like GTPase superfamily. OBG GTPase family.</text>
</comment>
<evidence type="ECO:0000259" key="11">
    <source>
        <dbReference type="PROSITE" id="PS51883"/>
    </source>
</evidence>
<keyword evidence="3 8" id="KW-0479">Metal-binding</keyword>
<evidence type="ECO:0000256" key="5">
    <source>
        <dbReference type="ARBA" id="ARBA00022801"/>
    </source>
</evidence>
<feature type="binding site" evidence="8">
    <location>
        <begin position="212"/>
        <end position="215"/>
    </location>
    <ligand>
        <name>GTP</name>
        <dbReference type="ChEBI" id="CHEBI:37565"/>
    </ligand>
</feature>
<evidence type="ECO:0000256" key="6">
    <source>
        <dbReference type="ARBA" id="ARBA00022842"/>
    </source>
</evidence>
<dbReference type="PROSITE" id="PS51883">
    <property type="entry name" value="OBG"/>
    <property type="match status" value="1"/>
</dbReference>
<keyword evidence="6 8" id="KW-0460">Magnesium</keyword>
<keyword evidence="5 8" id="KW-0378">Hydrolase</keyword>
<dbReference type="FunFam" id="2.70.210.12:FF:000001">
    <property type="entry name" value="GTPase Obg"/>
    <property type="match status" value="1"/>
</dbReference>
<accession>A0A0R2PME4</accession>
<comment type="subunit">
    <text evidence="8">Monomer.</text>
</comment>
<dbReference type="NCBIfam" id="NF008956">
    <property type="entry name" value="PRK12299.1"/>
    <property type="match status" value="1"/>
</dbReference>
<protein>
    <recommendedName>
        <fullName evidence="8">GTPase Obg</fullName>
        <ecNumber evidence="8">3.6.5.-</ecNumber>
    </recommendedName>
    <alternativeName>
        <fullName evidence="8">GTP-binding protein Obg</fullName>
    </alternativeName>
</protein>
<dbReference type="AlphaFoldDB" id="A0A0R2PME4"/>
<dbReference type="PROSITE" id="PS00905">
    <property type="entry name" value="GTP1_OBG"/>
    <property type="match status" value="1"/>
</dbReference>
<dbReference type="InterPro" id="IPR036726">
    <property type="entry name" value="GTP1_OBG_dom_sf"/>
</dbReference>